<proteinExistence type="inferred from homology"/>
<keyword evidence="3 6" id="KW-0812">Transmembrane</keyword>
<feature type="transmembrane region" description="Helical" evidence="6">
    <location>
        <begin position="46"/>
        <end position="63"/>
    </location>
</feature>
<keyword evidence="5 6" id="KW-0472">Membrane</keyword>
<comment type="similarity">
    <text evidence="2">Belongs to the ABC-3 integral membrane protein family.</text>
</comment>
<sequence>MIDFVEMLSYRFMRLALIAGLCVGLVAPLVGSFLVHRGMALIGDTLAHSAFAGVAVGLFLGSLDVVVSPYLTALVVSVFAALAIQALAEHTDAYGDVSMAIVLSGGFALGSVLISLSDGGIAVSIDQYLFGSLATVTSENVSVMVALSALVVGVVGVTRRQLFAVTFDETAARVSGIPVRRYNRLLVVLTALVVVASMQIMGVILVAAMLVVPVAAASHVARSFRQSLVIGVIIGEIAVIFGIALSYAYGLAAGGTIVLVAIGAFTLVAVVSR</sequence>
<organism evidence="7 8">
    <name type="scientific">Haladaptatus pallidirubidus</name>
    <dbReference type="NCBI Taxonomy" id="1008152"/>
    <lineage>
        <taxon>Archaea</taxon>
        <taxon>Methanobacteriati</taxon>
        <taxon>Methanobacteriota</taxon>
        <taxon>Stenosarchaea group</taxon>
        <taxon>Halobacteria</taxon>
        <taxon>Halobacteriales</taxon>
        <taxon>Haladaptataceae</taxon>
        <taxon>Haladaptatus</taxon>
    </lineage>
</organism>
<keyword evidence="4 6" id="KW-1133">Transmembrane helix</keyword>
<feature type="transmembrane region" description="Helical" evidence="6">
    <location>
        <begin position="94"/>
        <end position="116"/>
    </location>
</feature>
<evidence type="ECO:0000256" key="5">
    <source>
        <dbReference type="ARBA" id="ARBA00023136"/>
    </source>
</evidence>
<feature type="transmembrane region" description="Helical" evidence="6">
    <location>
        <begin position="228"/>
        <end position="245"/>
    </location>
</feature>
<keyword evidence="8" id="KW-1185">Reference proteome</keyword>
<accession>A0AAV3UNA8</accession>
<dbReference type="InterPro" id="IPR037294">
    <property type="entry name" value="ABC_BtuC-like"/>
</dbReference>
<dbReference type="InterPro" id="IPR001626">
    <property type="entry name" value="ABC_TroCD"/>
</dbReference>
<gene>
    <name evidence="7" type="ORF">GCM10025751_42060</name>
</gene>
<protein>
    <submittedName>
        <fullName evidence="7">Metal ABC transporter permease</fullName>
    </submittedName>
</protein>
<feature type="transmembrane region" description="Helical" evidence="6">
    <location>
        <begin position="185"/>
        <end position="216"/>
    </location>
</feature>
<feature type="transmembrane region" description="Helical" evidence="6">
    <location>
        <begin position="12"/>
        <end position="34"/>
    </location>
</feature>
<dbReference type="EMBL" id="BAABKX010000015">
    <property type="protein sequence ID" value="GAA5058704.1"/>
    <property type="molecule type" value="Genomic_DNA"/>
</dbReference>
<dbReference type="GO" id="GO:0055085">
    <property type="term" value="P:transmembrane transport"/>
    <property type="evidence" value="ECO:0007669"/>
    <property type="project" value="InterPro"/>
</dbReference>
<comment type="caution">
    <text evidence="7">The sequence shown here is derived from an EMBL/GenBank/DDBJ whole genome shotgun (WGS) entry which is preliminary data.</text>
</comment>
<dbReference type="Proteomes" id="UP001501729">
    <property type="component" value="Unassembled WGS sequence"/>
</dbReference>
<dbReference type="GeneID" id="68613911"/>
<evidence type="ECO:0000313" key="8">
    <source>
        <dbReference type="Proteomes" id="UP001501729"/>
    </source>
</evidence>
<evidence type="ECO:0000256" key="4">
    <source>
        <dbReference type="ARBA" id="ARBA00022989"/>
    </source>
</evidence>
<dbReference type="PANTHER" id="PTHR30477">
    <property type="entry name" value="ABC-TRANSPORTER METAL-BINDING PROTEIN"/>
    <property type="match status" value="1"/>
</dbReference>
<dbReference type="AlphaFoldDB" id="A0AAV3UNA8"/>
<evidence type="ECO:0000256" key="1">
    <source>
        <dbReference type="ARBA" id="ARBA00004141"/>
    </source>
</evidence>
<dbReference type="Gene3D" id="1.10.3470.10">
    <property type="entry name" value="ABC transporter involved in vitamin B12 uptake, BtuC"/>
    <property type="match status" value="1"/>
</dbReference>
<dbReference type="RefSeq" id="WP_227773690.1">
    <property type="nucleotide sequence ID" value="NZ_BAABKX010000015.1"/>
</dbReference>
<dbReference type="GO" id="GO:0043190">
    <property type="term" value="C:ATP-binding cassette (ABC) transporter complex"/>
    <property type="evidence" value="ECO:0007669"/>
    <property type="project" value="InterPro"/>
</dbReference>
<comment type="subcellular location">
    <subcellularLocation>
        <location evidence="1">Membrane</location>
        <topology evidence="1">Multi-pass membrane protein</topology>
    </subcellularLocation>
</comment>
<evidence type="ECO:0000313" key="7">
    <source>
        <dbReference type="EMBL" id="GAA5058704.1"/>
    </source>
</evidence>
<evidence type="ECO:0000256" key="3">
    <source>
        <dbReference type="ARBA" id="ARBA00022692"/>
    </source>
</evidence>
<dbReference type="Pfam" id="PF00950">
    <property type="entry name" value="ABC-3"/>
    <property type="match status" value="1"/>
</dbReference>
<reference evidence="7 8" key="1">
    <citation type="journal article" date="2019" name="Int. J. Syst. Evol. Microbiol.">
        <title>The Global Catalogue of Microorganisms (GCM) 10K type strain sequencing project: providing services to taxonomists for standard genome sequencing and annotation.</title>
        <authorList>
            <consortium name="The Broad Institute Genomics Platform"/>
            <consortium name="The Broad Institute Genome Sequencing Center for Infectious Disease"/>
            <person name="Wu L."/>
            <person name="Ma J."/>
        </authorList>
    </citation>
    <scope>NUCLEOTIDE SEQUENCE [LARGE SCALE GENOMIC DNA]</scope>
    <source>
        <strain evidence="7 8">JCM 17504</strain>
    </source>
</reference>
<evidence type="ECO:0000256" key="2">
    <source>
        <dbReference type="ARBA" id="ARBA00008034"/>
    </source>
</evidence>
<feature type="transmembrane region" description="Helical" evidence="6">
    <location>
        <begin position="70"/>
        <end position="88"/>
    </location>
</feature>
<name>A0AAV3UNA8_9EURY</name>
<dbReference type="PANTHER" id="PTHR30477:SF0">
    <property type="entry name" value="METAL TRANSPORT SYSTEM MEMBRANE PROTEIN TM_0125-RELATED"/>
    <property type="match status" value="1"/>
</dbReference>
<feature type="transmembrane region" description="Helical" evidence="6">
    <location>
        <begin position="128"/>
        <end position="155"/>
    </location>
</feature>
<evidence type="ECO:0000256" key="6">
    <source>
        <dbReference type="SAM" id="Phobius"/>
    </source>
</evidence>
<dbReference type="SUPFAM" id="SSF81345">
    <property type="entry name" value="ABC transporter involved in vitamin B12 uptake, BtuC"/>
    <property type="match status" value="1"/>
</dbReference>
<feature type="transmembrane region" description="Helical" evidence="6">
    <location>
        <begin position="251"/>
        <end position="271"/>
    </location>
</feature>